<reference evidence="2" key="1">
    <citation type="journal article" date="2019" name="Int. J. Syst. Evol. Microbiol.">
        <title>The Global Catalogue of Microorganisms (GCM) 10K type strain sequencing project: providing services to taxonomists for standard genome sequencing and annotation.</title>
        <authorList>
            <consortium name="The Broad Institute Genomics Platform"/>
            <consortium name="The Broad Institute Genome Sequencing Center for Infectious Disease"/>
            <person name="Wu L."/>
            <person name="Ma J."/>
        </authorList>
    </citation>
    <scope>NUCLEOTIDE SEQUENCE [LARGE SCALE GENOMIC DNA]</scope>
    <source>
        <strain evidence="2">CGMCC 4.1469</strain>
    </source>
</reference>
<proteinExistence type="predicted"/>
<name>A0ABW0KMA7_9BACT</name>
<dbReference type="Pfam" id="PF14539">
    <property type="entry name" value="DUF4442"/>
    <property type="match status" value="1"/>
</dbReference>
<dbReference type="Proteomes" id="UP001596052">
    <property type="component" value="Unassembled WGS sequence"/>
</dbReference>
<dbReference type="InterPro" id="IPR027961">
    <property type="entry name" value="DUF4442"/>
</dbReference>
<dbReference type="RefSeq" id="WP_377164502.1">
    <property type="nucleotide sequence ID" value="NZ_JBHSMQ010000002.1"/>
</dbReference>
<protein>
    <submittedName>
        <fullName evidence="1">PaaI family thioesterase</fullName>
        <ecNumber evidence="1">3.1.2.-</ecNumber>
    </submittedName>
</protein>
<dbReference type="CDD" id="cd03440">
    <property type="entry name" value="hot_dog"/>
    <property type="match status" value="1"/>
</dbReference>
<comment type="caution">
    <text evidence="1">The sequence shown here is derived from an EMBL/GenBank/DDBJ whole genome shotgun (WGS) entry which is preliminary data.</text>
</comment>
<keyword evidence="2" id="KW-1185">Reference proteome</keyword>
<sequence>MTSSVTELPFNRFLGLEPSAAPAQFLRLPSGPQYLNHLGTVHASAQLALAEATSGEFLLRAFGPDSGVIPVVRRLESKFRKPARGSLTSTVTTPPEALGQLRADLTAKGRATISINVELHDASGTHTLSATVEWFITKIQ</sequence>
<dbReference type="SUPFAM" id="SSF54637">
    <property type="entry name" value="Thioesterase/thiol ester dehydrase-isomerase"/>
    <property type="match status" value="1"/>
</dbReference>
<evidence type="ECO:0000313" key="2">
    <source>
        <dbReference type="Proteomes" id="UP001596052"/>
    </source>
</evidence>
<gene>
    <name evidence="1" type="ORF">ACFQDI_06130</name>
</gene>
<organism evidence="1 2">
    <name type="scientific">Prosthecobacter fluviatilis</name>
    <dbReference type="NCBI Taxonomy" id="445931"/>
    <lineage>
        <taxon>Bacteria</taxon>
        <taxon>Pseudomonadati</taxon>
        <taxon>Verrucomicrobiota</taxon>
        <taxon>Verrucomicrobiia</taxon>
        <taxon>Verrucomicrobiales</taxon>
        <taxon>Verrucomicrobiaceae</taxon>
        <taxon>Prosthecobacter</taxon>
    </lineage>
</organism>
<dbReference type="GO" id="GO:0016787">
    <property type="term" value="F:hydrolase activity"/>
    <property type="evidence" value="ECO:0007669"/>
    <property type="project" value="UniProtKB-KW"/>
</dbReference>
<accession>A0ABW0KMA7</accession>
<dbReference type="EC" id="3.1.2.-" evidence="1"/>
<evidence type="ECO:0000313" key="1">
    <source>
        <dbReference type="EMBL" id="MFC5454429.1"/>
    </source>
</evidence>
<dbReference type="EMBL" id="JBHSMQ010000002">
    <property type="protein sequence ID" value="MFC5454429.1"/>
    <property type="molecule type" value="Genomic_DNA"/>
</dbReference>
<dbReference type="InterPro" id="IPR029069">
    <property type="entry name" value="HotDog_dom_sf"/>
</dbReference>
<keyword evidence="1" id="KW-0378">Hydrolase</keyword>
<dbReference type="Gene3D" id="3.10.129.10">
    <property type="entry name" value="Hotdog Thioesterase"/>
    <property type="match status" value="1"/>
</dbReference>